<proteinExistence type="predicted"/>
<keyword evidence="1" id="KW-0472">Membrane</keyword>
<dbReference type="EMBL" id="GDRN01039778">
    <property type="protein sequence ID" value="JAI67185.1"/>
    <property type="molecule type" value="Transcribed_RNA"/>
</dbReference>
<dbReference type="InterPro" id="IPR000719">
    <property type="entry name" value="Prot_kinase_dom"/>
</dbReference>
<reference evidence="3" key="1">
    <citation type="submission" date="2015-09" db="EMBL/GenBank/DDBJ databases">
        <title>Scylla olivacea transcriptome.</title>
        <authorList>
            <person name="Ikhwanuddin M."/>
        </authorList>
    </citation>
    <scope>NUCLEOTIDE SEQUENCE</scope>
</reference>
<organism evidence="3">
    <name type="scientific">Scylla olivacea</name>
    <name type="common">Orange mud crab</name>
    <name type="synonym">Cancer olivacea</name>
    <dbReference type="NCBI Taxonomy" id="85551"/>
    <lineage>
        <taxon>Eukaryota</taxon>
        <taxon>Metazoa</taxon>
        <taxon>Ecdysozoa</taxon>
        <taxon>Arthropoda</taxon>
        <taxon>Crustacea</taxon>
        <taxon>Multicrustacea</taxon>
        <taxon>Malacostraca</taxon>
        <taxon>Eumalacostraca</taxon>
        <taxon>Eucarida</taxon>
        <taxon>Decapoda</taxon>
        <taxon>Pleocyemata</taxon>
        <taxon>Brachyura</taxon>
        <taxon>Eubrachyura</taxon>
        <taxon>Portunoidea</taxon>
        <taxon>Portunidae</taxon>
        <taxon>Portuninae</taxon>
        <taxon>Scylla</taxon>
    </lineage>
</organism>
<feature type="domain" description="Protein kinase" evidence="2">
    <location>
        <begin position="108"/>
        <end position="376"/>
    </location>
</feature>
<keyword evidence="1" id="KW-0812">Transmembrane</keyword>
<evidence type="ECO:0000313" key="3">
    <source>
        <dbReference type="EMBL" id="JAI67185.1"/>
    </source>
</evidence>
<name>A0A0P4WJI1_SCYOL</name>
<dbReference type="GO" id="GO:0005524">
    <property type="term" value="F:ATP binding"/>
    <property type="evidence" value="ECO:0007669"/>
    <property type="project" value="InterPro"/>
</dbReference>
<dbReference type="AlphaFoldDB" id="A0A0P4WJI1"/>
<dbReference type="Gene3D" id="1.10.510.10">
    <property type="entry name" value="Transferase(Phosphotransferase) domain 1"/>
    <property type="match status" value="1"/>
</dbReference>
<dbReference type="SMART" id="SM00220">
    <property type="entry name" value="S_TKc"/>
    <property type="match status" value="1"/>
</dbReference>
<dbReference type="PROSITE" id="PS00108">
    <property type="entry name" value="PROTEIN_KINASE_ST"/>
    <property type="match status" value="1"/>
</dbReference>
<feature type="transmembrane region" description="Helical" evidence="1">
    <location>
        <begin position="36"/>
        <end position="59"/>
    </location>
</feature>
<dbReference type="GO" id="GO:0004672">
    <property type="term" value="F:protein kinase activity"/>
    <property type="evidence" value="ECO:0007669"/>
    <property type="project" value="InterPro"/>
</dbReference>
<sequence>MVSLFSVPVVTVVLLVVVGSLMFLLLLWLLVMGTMLLLPLLWLLSVGLLLCLVLIHWYMNKISRRMNLPLRACTLRRMTEVAEGKRNCAEVRKRGYLPTVGNIISSQLEKHNLLGMGAYSAVYEVRLLDVPYPICFKVLTEKHGSLKALLRECDNLERLQEVSGLPIVLAVSVEPLGFFMTQHGGRASTMASWGRGRMQPSEALIVGAIYRLCTILHNVHCLRLCHNDIKLNNVVVEVGPGGRVEVTLLDLGLMRPYGCFPWGFMRHRDIKKPLKPFYDPALITGERPCSEETEVYAVGYLIQCLLPLLFVTRKHMKRCSRLAMASVAYHRPTLKELVICTHHALLNLLPHVPPLTQSDSFPSVHLEEPLSSLWEL</sequence>
<dbReference type="InterPro" id="IPR008271">
    <property type="entry name" value="Ser/Thr_kinase_AS"/>
</dbReference>
<dbReference type="PROSITE" id="PS50011">
    <property type="entry name" value="PROTEIN_KINASE_DOM"/>
    <property type="match status" value="1"/>
</dbReference>
<evidence type="ECO:0000259" key="2">
    <source>
        <dbReference type="PROSITE" id="PS50011"/>
    </source>
</evidence>
<keyword evidence="1" id="KW-1133">Transmembrane helix</keyword>
<feature type="transmembrane region" description="Helical" evidence="1">
    <location>
        <begin position="6"/>
        <end position="29"/>
    </location>
</feature>
<protein>
    <recommendedName>
        <fullName evidence="2">Protein kinase domain-containing protein</fullName>
    </recommendedName>
</protein>
<accession>A0A0P4WJI1</accession>
<dbReference type="InterPro" id="IPR011009">
    <property type="entry name" value="Kinase-like_dom_sf"/>
</dbReference>
<evidence type="ECO:0000256" key="1">
    <source>
        <dbReference type="SAM" id="Phobius"/>
    </source>
</evidence>
<dbReference type="SUPFAM" id="SSF56112">
    <property type="entry name" value="Protein kinase-like (PK-like)"/>
    <property type="match status" value="1"/>
</dbReference>